<organism evidence="1 2">
    <name type="scientific">Mycena rosella</name>
    <name type="common">Pink bonnet</name>
    <name type="synonym">Agaricus rosellus</name>
    <dbReference type="NCBI Taxonomy" id="1033263"/>
    <lineage>
        <taxon>Eukaryota</taxon>
        <taxon>Fungi</taxon>
        <taxon>Dikarya</taxon>
        <taxon>Basidiomycota</taxon>
        <taxon>Agaricomycotina</taxon>
        <taxon>Agaricomycetes</taxon>
        <taxon>Agaricomycetidae</taxon>
        <taxon>Agaricales</taxon>
        <taxon>Marasmiineae</taxon>
        <taxon>Mycenaceae</taxon>
        <taxon>Mycena</taxon>
    </lineage>
</organism>
<reference evidence="1" key="1">
    <citation type="submission" date="2023-03" db="EMBL/GenBank/DDBJ databases">
        <title>Massive genome expansion in bonnet fungi (Mycena s.s.) driven by repeated elements and novel gene families across ecological guilds.</title>
        <authorList>
            <consortium name="Lawrence Berkeley National Laboratory"/>
            <person name="Harder C.B."/>
            <person name="Miyauchi S."/>
            <person name="Viragh M."/>
            <person name="Kuo A."/>
            <person name="Thoen E."/>
            <person name="Andreopoulos B."/>
            <person name="Lu D."/>
            <person name="Skrede I."/>
            <person name="Drula E."/>
            <person name="Henrissat B."/>
            <person name="Morin E."/>
            <person name="Kohler A."/>
            <person name="Barry K."/>
            <person name="LaButti K."/>
            <person name="Morin E."/>
            <person name="Salamov A."/>
            <person name="Lipzen A."/>
            <person name="Mereny Z."/>
            <person name="Hegedus B."/>
            <person name="Baldrian P."/>
            <person name="Stursova M."/>
            <person name="Weitz H."/>
            <person name="Taylor A."/>
            <person name="Grigoriev I.V."/>
            <person name="Nagy L.G."/>
            <person name="Martin F."/>
            <person name="Kauserud H."/>
        </authorList>
    </citation>
    <scope>NUCLEOTIDE SEQUENCE</scope>
    <source>
        <strain evidence="1">CBHHK067</strain>
    </source>
</reference>
<evidence type="ECO:0000313" key="1">
    <source>
        <dbReference type="EMBL" id="KAJ7671938.1"/>
    </source>
</evidence>
<dbReference type="EMBL" id="JARKIE010000170">
    <property type="protein sequence ID" value="KAJ7671938.1"/>
    <property type="molecule type" value="Genomic_DNA"/>
</dbReference>
<dbReference type="AlphaFoldDB" id="A0AAD7D064"/>
<name>A0AAD7D064_MYCRO</name>
<accession>A0AAD7D064</accession>
<comment type="caution">
    <text evidence="1">The sequence shown here is derived from an EMBL/GenBank/DDBJ whole genome shotgun (WGS) entry which is preliminary data.</text>
</comment>
<keyword evidence="2" id="KW-1185">Reference proteome</keyword>
<proteinExistence type="predicted"/>
<evidence type="ECO:0000313" key="2">
    <source>
        <dbReference type="Proteomes" id="UP001221757"/>
    </source>
</evidence>
<dbReference type="Proteomes" id="UP001221757">
    <property type="component" value="Unassembled WGS sequence"/>
</dbReference>
<protein>
    <submittedName>
        <fullName evidence="1">Uncharacterized protein</fullName>
    </submittedName>
</protein>
<sequence>MINSPTRLRLLGLAFNNTVESPHAISLSTRISYVNKVETTHDILIPDPYRTILTEWPHRNPQLGCTGRILCGSLPPDSASVLDKTTRTQKCASLFNLVMVENKVPLGRWELFNHPIRLYTRDQNAKTMRFIRAHPADGFQWTQNGSWASFNFKVLILSRYRLTSRQGTSDGVFVMMLDGPTRGQIHGWDSGGDSWYDGFEAENLWDWNYLEWDRDATDAVYSDDDEDATSDS</sequence>
<gene>
    <name evidence="1" type="ORF">B0H17DRAFT_1208864</name>
</gene>